<proteinExistence type="predicted"/>
<keyword evidence="2" id="KW-1185">Reference proteome</keyword>
<dbReference type="Proteomes" id="UP000317835">
    <property type="component" value="Plasmid pElP_1"/>
</dbReference>
<dbReference type="KEGG" id="tpla:ElP_71940"/>
<evidence type="ECO:0000313" key="1">
    <source>
        <dbReference type="EMBL" id="QDV39230.1"/>
    </source>
</evidence>
<organism evidence="1 2">
    <name type="scientific">Tautonia plasticadhaerens</name>
    <dbReference type="NCBI Taxonomy" id="2527974"/>
    <lineage>
        <taxon>Bacteria</taxon>
        <taxon>Pseudomonadati</taxon>
        <taxon>Planctomycetota</taxon>
        <taxon>Planctomycetia</taxon>
        <taxon>Isosphaerales</taxon>
        <taxon>Isosphaeraceae</taxon>
        <taxon>Tautonia</taxon>
    </lineage>
</organism>
<geneLocation type="plasmid" evidence="2">
    <name>pelp_1</name>
</geneLocation>
<keyword evidence="1" id="KW-0614">Plasmid</keyword>
<evidence type="ECO:0000313" key="2">
    <source>
        <dbReference type="Proteomes" id="UP000317835"/>
    </source>
</evidence>
<evidence type="ECO:0008006" key="3">
    <source>
        <dbReference type="Google" id="ProtNLM"/>
    </source>
</evidence>
<name>A0A518HEF7_9BACT</name>
<dbReference type="Gene3D" id="3.40.1360.10">
    <property type="match status" value="1"/>
</dbReference>
<sequence length="77" mass="8551">MALDKEVLIAMDNDGPGRAATEKLRRDLPCFRHNFFPIPLPHKDFGETPASILREAVHHLQSQTDIASRGQAYPALG</sequence>
<reference evidence="1 2" key="1">
    <citation type="submission" date="2019-02" db="EMBL/GenBank/DDBJ databases">
        <title>Deep-cultivation of Planctomycetes and their phenomic and genomic characterization uncovers novel biology.</title>
        <authorList>
            <person name="Wiegand S."/>
            <person name="Jogler M."/>
            <person name="Boedeker C."/>
            <person name="Pinto D."/>
            <person name="Vollmers J."/>
            <person name="Rivas-Marin E."/>
            <person name="Kohn T."/>
            <person name="Peeters S.H."/>
            <person name="Heuer A."/>
            <person name="Rast P."/>
            <person name="Oberbeckmann S."/>
            <person name="Bunk B."/>
            <person name="Jeske O."/>
            <person name="Meyerdierks A."/>
            <person name="Storesund J.E."/>
            <person name="Kallscheuer N."/>
            <person name="Luecker S."/>
            <person name="Lage O.M."/>
            <person name="Pohl T."/>
            <person name="Merkel B.J."/>
            <person name="Hornburger P."/>
            <person name="Mueller R.-W."/>
            <person name="Bruemmer F."/>
            <person name="Labrenz M."/>
            <person name="Spormann A.M."/>
            <person name="Op den Camp H."/>
            <person name="Overmann J."/>
            <person name="Amann R."/>
            <person name="Jetten M.S.M."/>
            <person name="Mascher T."/>
            <person name="Medema M.H."/>
            <person name="Devos D.P."/>
            <person name="Kaster A.-K."/>
            <person name="Ovreas L."/>
            <person name="Rohde M."/>
            <person name="Galperin M.Y."/>
            <person name="Jogler C."/>
        </authorList>
    </citation>
    <scope>NUCLEOTIDE SEQUENCE [LARGE SCALE GENOMIC DNA]</scope>
    <source>
        <strain evidence="1 2">ElP</strain>
        <plasmid evidence="2">pelp_1</plasmid>
    </source>
</reference>
<protein>
    <recommendedName>
        <fullName evidence="3">Toprim domain-containing protein</fullName>
    </recommendedName>
</protein>
<accession>A0A518HEF7</accession>
<dbReference type="AlphaFoldDB" id="A0A518HEF7"/>
<dbReference type="EMBL" id="CP036427">
    <property type="protein sequence ID" value="QDV39230.1"/>
    <property type="molecule type" value="Genomic_DNA"/>
</dbReference>
<gene>
    <name evidence="1" type="ORF">ElP_71940</name>
</gene>